<sequence>MRGLCLFAEEGTYSTMSYRGKTAHPFAASHLLGKCSDDPSHRMTSVLLQSHARFYGIRFYKLHSGSHFECLNFKIGLHRFLCSDCNATEGTKVDDSVTGALGLRAGLSRSRRPRVRAQAKGHWPFSKYTPSAHLTPSGSPEKISRNHAFPLTEHRSFLG</sequence>
<proteinExistence type="predicted"/>
<evidence type="ECO:0000313" key="2">
    <source>
        <dbReference type="Proteomes" id="UP000305067"/>
    </source>
</evidence>
<evidence type="ECO:0000313" key="1">
    <source>
        <dbReference type="EMBL" id="TFK95440.1"/>
    </source>
</evidence>
<gene>
    <name evidence="1" type="ORF">BDV98DRAFT_400366</name>
</gene>
<accession>A0A5C3Q4Z4</accession>
<name>A0A5C3Q4Z4_9AGAR</name>
<keyword evidence="2" id="KW-1185">Reference proteome</keyword>
<dbReference type="Proteomes" id="UP000305067">
    <property type="component" value="Unassembled WGS sequence"/>
</dbReference>
<dbReference type="EMBL" id="ML178885">
    <property type="protein sequence ID" value="TFK95440.1"/>
    <property type="molecule type" value="Genomic_DNA"/>
</dbReference>
<reference evidence="1 2" key="1">
    <citation type="journal article" date="2019" name="Nat. Ecol. Evol.">
        <title>Megaphylogeny resolves global patterns of mushroom evolution.</title>
        <authorList>
            <person name="Varga T."/>
            <person name="Krizsan K."/>
            <person name="Foldi C."/>
            <person name="Dima B."/>
            <person name="Sanchez-Garcia M."/>
            <person name="Sanchez-Ramirez S."/>
            <person name="Szollosi G.J."/>
            <person name="Szarkandi J.G."/>
            <person name="Papp V."/>
            <person name="Albert L."/>
            <person name="Andreopoulos W."/>
            <person name="Angelini C."/>
            <person name="Antonin V."/>
            <person name="Barry K.W."/>
            <person name="Bougher N.L."/>
            <person name="Buchanan P."/>
            <person name="Buyck B."/>
            <person name="Bense V."/>
            <person name="Catcheside P."/>
            <person name="Chovatia M."/>
            <person name="Cooper J."/>
            <person name="Damon W."/>
            <person name="Desjardin D."/>
            <person name="Finy P."/>
            <person name="Geml J."/>
            <person name="Haridas S."/>
            <person name="Hughes K."/>
            <person name="Justo A."/>
            <person name="Karasinski D."/>
            <person name="Kautmanova I."/>
            <person name="Kiss B."/>
            <person name="Kocsube S."/>
            <person name="Kotiranta H."/>
            <person name="LaButti K.M."/>
            <person name="Lechner B.E."/>
            <person name="Liimatainen K."/>
            <person name="Lipzen A."/>
            <person name="Lukacs Z."/>
            <person name="Mihaltcheva S."/>
            <person name="Morgado L.N."/>
            <person name="Niskanen T."/>
            <person name="Noordeloos M.E."/>
            <person name="Ohm R.A."/>
            <person name="Ortiz-Santana B."/>
            <person name="Ovrebo C."/>
            <person name="Racz N."/>
            <person name="Riley R."/>
            <person name="Savchenko A."/>
            <person name="Shiryaev A."/>
            <person name="Soop K."/>
            <person name="Spirin V."/>
            <person name="Szebenyi C."/>
            <person name="Tomsovsky M."/>
            <person name="Tulloss R.E."/>
            <person name="Uehling J."/>
            <person name="Grigoriev I.V."/>
            <person name="Vagvolgyi C."/>
            <person name="Papp T."/>
            <person name="Martin F.M."/>
            <person name="Miettinen O."/>
            <person name="Hibbett D.S."/>
            <person name="Nagy L.G."/>
        </authorList>
    </citation>
    <scope>NUCLEOTIDE SEQUENCE [LARGE SCALE GENOMIC DNA]</scope>
    <source>
        <strain evidence="1 2">CBS 309.79</strain>
    </source>
</reference>
<dbReference type="AlphaFoldDB" id="A0A5C3Q4Z4"/>
<organism evidence="1 2">
    <name type="scientific">Pterulicium gracile</name>
    <dbReference type="NCBI Taxonomy" id="1884261"/>
    <lineage>
        <taxon>Eukaryota</taxon>
        <taxon>Fungi</taxon>
        <taxon>Dikarya</taxon>
        <taxon>Basidiomycota</taxon>
        <taxon>Agaricomycotina</taxon>
        <taxon>Agaricomycetes</taxon>
        <taxon>Agaricomycetidae</taxon>
        <taxon>Agaricales</taxon>
        <taxon>Pleurotineae</taxon>
        <taxon>Pterulaceae</taxon>
        <taxon>Pterulicium</taxon>
    </lineage>
</organism>
<protein>
    <submittedName>
        <fullName evidence="1">Uncharacterized protein</fullName>
    </submittedName>
</protein>